<dbReference type="PANTHER" id="PTHR43601:SF3">
    <property type="entry name" value="THIOREDOXIN, MITOCHONDRIAL"/>
    <property type="match status" value="1"/>
</dbReference>
<protein>
    <recommendedName>
        <fullName evidence="3">Thioredoxin domain-containing protein</fullName>
    </recommendedName>
</protein>
<feature type="chain" id="PRO_5047320921" description="Thioredoxin domain-containing protein" evidence="2">
    <location>
        <begin position="24"/>
        <end position="415"/>
    </location>
</feature>
<evidence type="ECO:0000313" key="4">
    <source>
        <dbReference type="EMBL" id="GGI27288.1"/>
    </source>
</evidence>
<evidence type="ECO:0000259" key="3">
    <source>
        <dbReference type="PROSITE" id="PS51352"/>
    </source>
</evidence>
<proteinExistence type="predicted"/>
<reference evidence="5" key="1">
    <citation type="journal article" date="2019" name="Int. J. Syst. Evol. Microbiol.">
        <title>The Global Catalogue of Microorganisms (GCM) 10K type strain sequencing project: providing services to taxonomists for standard genome sequencing and annotation.</title>
        <authorList>
            <consortium name="The Broad Institute Genomics Platform"/>
            <consortium name="The Broad Institute Genome Sequencing Center for Infectious Disease"/>
            <person name="Wu L."/>
            <person name="Ma J."/>
        </authorList>
    </citation>
    <scope>NUCLEOTIDE SEQUENCE [LARGE SCALE GENOMIC DNA]</scope>
    <source>
        <strain evidence="5">CCM 8939</strain>
    </source>
</reference>
<keyword evidence="1" id="KW-0676">Redox-active center</keyword>
<dbReference type="Pfam" id="PF13098">
    <property type="entry name" value="Thioredoxin_2"/>
    <property type="match status" value="1"/>
</dbReference>
<comment type="caution">
    <text evidence="4">The sequence shown here is derived from an EMBL/GenBank/DDBJ whole genome shotgun (WGS) entry which is preliminary data.</text>
</comment>
<dbReference type="InterPro" id="IPR036249">
    <property type="entry name" value="Thioredoxin-like_sf"/>
</dbReference>
<dbReference type="Gene3D" id="3.40.30.10">
    <property type="entry name" value="Glutaredoxin"/>
    <property type="match status" value="1"/>
</dbReference>
<organism evidence="4 5">
    <name type="scientific">Pedobacter mendelii</name>
    <dbReference type="NCBI Taxonomy" id="1908240"/>
    <lineage>
        <taxon>Bacteria</taxon>
        <taxon>Pseudomonadati</taxon>
        <taxon>Bacteroidota</taxon>
        <taxon>Sphingobacteriia</taxon>
        <taxon>Sphingobacteriales</taxon>
        <taxon>Sphingobacteriaceae</taxon>
        <taxon>Pedobacter</taxon>
    </lineage>
</organism>
<dbReference type="PROSITE" id="PS00194">
    <property type="entry name" value="THIOREDOXIN_1"/>
    <property type="match status" value="1"/>
</dbReference>
<evidence type="ECO:0000256" key="1">
    <source>
        <dbReference type="ARBA" id="ARBA00023284"/>
    </source>
</evidence>
<sequence length="415" mass="47621">MYMKRLFLVFFLALTIFNNHVSAQSSSIGIEFFKGTWTDVLAESKKQQKLIFIDFYTDWCPPCKRMDAEIFPDKMVGEAYNELFINYKVNAEKGNGIELAKKFGVRAYPTWVFVDELGNMVLRADDYMSAANFIGLGKRAVLQRNAKGSLAQFEKRFLNGERELAFLREYIAKLTSMKVTNSSVLNTYVKCLPADKINHADEIMFLGKNIGFVKSDAAQLVLSNFNVLSKDQQQEINKPMFAMLRNEFAEARKDKRYSDEEKAINDIDLLLPSMNEAQLNTVNHFKLLFYTERKDVNRMKVVGYAIASKLILIPDEIIDKKNQEFYNEIMAPFLSGKEDSTKIPGFAEEKKIIKKNYSADIASRLYMVSEAYFKTLQPNDRALHDALQWIERAHALTPNEATLKLKENIKAKIAS</sequence>
<gene>
    <name evidence="4" type="ORF">GCM10008119_26910</name>
</gene>
<dbReference type="SUPFAM" id="SSF52833">
    <property type="entry name" value="Thioredoxin-like"/>
    <property type="match status" value="1"/>
</dbReference>
<dbReference type="EMBL" id="BMDJ01000008">
    <property type="protein sequence ID" value="GGI27288.1"/>
    <property type="molecule type" value="Genomic_DNA"/>
</dbReference>
<dbReference type="Proteomes" id="UP000645390">
    <property type="component" value="Unassembled WGS sequence"/>
</dbReference>
<evidence type="ECO:0000313" key="5">
    <source>
        <dbReference type="Proteomes" id="UP000645390"/>
    </source>
</evidence>
<dbReference type="PROSITE" id="PS51352">
    <property type="entry name" value="THIOREDOXIN_2"/>
    <property type="match status" value="1"/>
</dbReference>
<keyword evidence="5" id="KW-1185">Reference proteome</keyword>
<dbReference type="InterPro" id="IPR017937">
    <property type="entry name" value="Thioredoxin_CS"/>
</dbReference>
<feature type="signal peptide" evidence="2">
    <location>
        <begin position="1"/>
        <end position="23"/>
    </location>
</feature>
<keyword evidence="2" id="KW-0732">Signal</keyword>
<accession>A0ABQ2BJ18</accession>
<dbReference type="CDD" id="cd02947">
    <property type="entry name" value="TRX_family"/>
    <property type="match status" value="1"/>
</dbReference>
<dbReference type="InterPro" id="IPR012336">
    <property type="entry name" value="Thioredoxin-like_fold"/>
</dbReference>
<name>A0ABQ2BJ18_9SPHI</name>
<evidence type="ECO:0000256" key="2">
    <source>
        <dbReference type="SAM" id="SignalP"/>
    </source>
</evidence>
<dbReference type="InterPro" id="IPR013766">
    <property type="entry name" value="Thioredoxin_domain"/>
</dbReference>
<dbReference type="PANTHER" id="PTHR43601">
    <property type="entry name" value="THIOREDOXIN, MITOCHONDRIAL"/>
    <property type="match status" value="1"/>
</dbReference>
<feature type="domain" description="Thioredoxin" evidence="3">
    <location>
        <begin position="19"/>
        <end position="176"/>
    </location>
</feature>